<gene>
    <name evidence="1" type="ORF">F0U83_10040</name>
</gene>
<dbReference type="KEGG" id="ncu:F0U83_10040"/>
<keyword evidence="2" id="KW-1185">Reference proteome</keyword>
<evidence type="ECO:0000313" key="2">
    <source>
        <dbReference type="Proteomes" id="UP000324760"/>
    </source>
</evidence>
<dbReference type="RefSeq" id="WP_138987665.1">
    <property type="nucleotide sequence ID" value="NZ_CP043869.1"/>
</dbReference>
<sequence length="100" mass="11341">MNTNPLPKRNDNDRFPLLSDTNINTILMNGAKIALSKLRRASSFDARLYYYAEIGVFLEVSLSRGAGITDETRRRLEALHREATYLHMQANKEDNAVADV</sequence>
<proteinExistence type="predicted"/>
<dbReference type="OrthoDB" id="6119635at2"/>
<dbReference type="Proteomes" id="UP000324760">
    <property type="component" value="Chromosome"/>
</dbReference>
<reference evidence="1 2" key="1">
    <citation type="journal article" date="2019" name="Biochem. Eng. J.">
        <title>Metabolic engineering of the marine bacteria Neptunomonas concharum for the production of acetoin and meso-2,3-butanediol from acetate.</title>
        <authorList>
            <person name="Li W."/>
            <person name="Pu N."/>
            <person name="Liu C.-X."/>
            <person name="Yuan Q.-P."/>
            <person name="Li Z.-J."/>
        </authorList>
    </citation>
    <scope>NUCLEOTIDE SEQUENCE [LARGE SCALE GENOMIC DNA]</scope>
    <source>
        <strain evidence="1 2">JCM17730</strain>
    </source>
</reference>
<protein>
    <submittedName>
        <fullName evidence="1">Excinuclease ABC subunit C</fullName>
    </submittedName>
</protein>
<name>A0A5P1RCP9_9GAMM</name>
<organism evidence="1 2">
    <name type="scientific">Neptunomonas concharum</name>
    <dbReference type="NCBI Taxonomy" id="1031538"/>
    <lineage>
        <taxon>Bacteria</taxon>
        <taxon>Pseudomonadati</taxon>
        <taxon>Pseudomonadota</taxon>
        <taxon>Gammaproteobacteria</taxon>
        <taxon>Oceanospirillales</taxon>
        <taxon>Oceanospirillaceae</taxon>
        <taxon>Neptunomonas</taxon>
    </lineage>
</organism>
<dbReference type="EMBL" id="CP043869">
    <property type="protein sequence ID" value="QEQ97025.1"/>
    <property type="molecule type" value="Genomic_DNA"/>
</dbReference>
<dbReference type="AlphaFoldDB" id="A0A5P1RCP9"/>
<accession>A0A5P1RCP9</accession>
<evidence type="ECO:0000313" key="1">
    <source>
        <dbReference type="EMBL" id="QEQ97025.1"/>
    </source>
</evidence>